<dbReference type="PROSITE" id="PS50850">
    <property type="entry name" value="MFS"/>
    <property type="match status" value="1"/>
</dbReference>
<evidence type="ECO:0000256" key="1">
    <source>
        <dbReference type="ARBA" id="ARBA00004651"/>
    </source>
</evidence>
<keyword evidence="7 8" id="KW-0472">Membrane</keyword>
<evidence type="ECO:0000259" key="9">
    <source>
        <dbReference type="PROSITE" id="PS50850"/>
    </source>
</evidence>
<proteinExistence type="predicted"/>
<dbReference type="GO" id="GO:0005886">
    <property type="term" value="C:plasma membrane"/>
    <property type="evidence" value="ECO:0007669"/>
    <property type="project" value="UniProtKB-SubCell"/>
</dbReference>
<dbReference type="Gene3D" id="1.20.1250.20">
    <property type="entry name" value="MFS general substrate transporter like domains"/>
    <property type="match status" value="1"/>
</dbReference>
<dbReference type="RefSeq" id="XP_023934271.1">
    <property type="nucleotide sequence ID" value="XM_024078503.2"/>
</dbReference>
<protein>
    <submittedName>
        <fullName evidence="11">Facilitated trehalose transporter Tret1-like</fullName>
    </submittedName>
</protein>
<feature type="transmembrane region" description="Helical" evidence="8">
    <location>
        <begin position="16"/>
        <end position="39"/>
    </location>
</feature>
<evidence type="ECO:0000313" key="11">
    <source>
        <dbReference type="RefSeq" id="XP_023934271.1"/>
    </source>
</evidence>
<dbReference type="PANTHER" id="PTHR48021:SF33">
    <property type="entry name" value="AT22075P-RELATED"/>
    <property type="match status" value="1"/>
</dbReference>
<keyword evidence="3" id="KW-1003">Cell membrane</keyword>
<comment type="subcellular location">
    <subcellularLocation>
        <location evidence="1">Cell membrane</location>
        <topology evidence="1">Multi-pass membrane protein</topology>
    </subcellularLocation>
</comment>
<feature type="transmembrane region" description="Helical" evidence="8">
    <location>
        <begin position="427"/>
        <end position="447"/>
    </location>
</feature>
<gene>
    <name evidence="11" type="primary">LOC112043198</name>
</gene>
<evidence type="ECO:0000256" key="6">
    <source>
        <dbReference type="ARBA" id="ARBA00022989"/>
    </source>
</evidence>
<keyword evidence="10" id="KW-1185">Reference proteome</keyword>
<feature type="transmembrane region" description="Helical" evidence="8">
    <location>
        <begin position="396"/>
        <end position="415"/>
    </location>
</feature>
<keyword evidence="4" id="KW-0762">Sugar transport</keyword>
<keyword evidence="2" id="KW-0813">Transport</keyword>
<dbReference type="OrthoDB" id="6612291at2759"/>
<evidence type="ECO:0000256" key="4">
    <source>
        <dbReference type="ARBA" id="ARBA00022597"/>
    </source>
</evidence>
<evidence type="ECO:0000256" key="2">
    <source>
        <dbReference type="ARBA" id="ARBA00022448"/>
    </source>
</evidence>
<reference evidence="11" key="2">
    <citation type="submission" date="2025-08" db="UniProtKB">
        <authorList>
            <consortium name="RefSeq"/>
        </authorList>
    </citation>
    <scope>IDENTIFICATION</scope>
</reference>
<dbReference type="Pfam" id="PF00083">
    <property type="entry name" value="Sugar_tr"/>
    <property type="match status" value="1"/>
</dbReference>
<feature type="transmembrane region" description="Helical" evidence="8">
    <location>
        <begin position="111"/>
        <end position="133"/>
    </location>
</feature>
<dbReference type="AlphaFoldDB" id="A0A6J1MUY1"/>
<feature type="transmembrane region" description="Helical" evidence="8">
    <location>
        <begin position="255"/>
        <end position="282"/>
    </location>
</feature>
<dbReference type="SUPFAM" id="SSF103473">
    <property type="entry name" value="MFS general substrate transporter"/>
    <property type="match status" value="1"/>
</dbReference>
<keyword evidence="6 8" id="KW-1133">Transmembrane helix</keyword>
<dbReference type="FunFam" id="1.20.1250.20:FF:000218">
    <property type="entry name" value="facilitated trehalose transporter Tret1"/>
    <property type="match status" value="1"/>
</dbReference>
<feature type="transmembrane region" description="Helical" evidence="8">
    <location>
        <begin position="328"/>
        <end position="348"/>
    </location>
</feature>
<dbReference type="InterPro" id="IPR036259">
    <property type="entry name" value="MFS_trans_sf"/>
</dbReference>
<dbReference type="InterPro" id="IPR050549">
    <property type="entry name" value="MFS_Trehalose_Transporter"/>
</dbReference>
<dbReference type="PANTHER" id="PTHR48021">
    <property type="match status" value="1"/>
</dbReference>
<feature type="transmembrane region" description="Helical" evidence="8">
    <location>
        <begin position="302"/>
        <end position="321"/>
    </location>
</feature>
<accession>A0A6J1MUY1</accession>
<dbReference type="InterPro" id="IPR005828">
    <property type="entry name" value="MFS_sugar_transport-like"/>
</dbReference>
<feature type="transmembrane region" description="Helical" evidence="8">
    <location>
        <begin position="360"/>
        <end position="384"/>
    </location>
</feature>
<feature type="transmembrane region" description="Helical" evidence="8">
    <location>
        <begin position="145"/>
        <end position="165"/>
    </location>
</feature>
<name>A0A6J1MUY1_BICAN</name>
<feature type="transmembrane region" description="Helical" evidence="8">
    <location>
        <begin position="59"/>
        <end position="81"/>
    </location>
</feature>
<feature type="domain" description="Major facilitator superfamily (MFS) profile" evidence="9">
    <location>
        <begin position="18"/>
        <end position="451"/>
    </location>
</feature>
<organism evidence="10 11">
    <name type="scientific">Bicyclus anynana</name>
    <name type="common">Squinting bush brown butterfly</name>
    <dbReference type="NCBI Taxonomy" id="110368"/>
    <lineage>
        <taxon>Eukaryota</taxon>
        <taxon>Metazoa</taxon>
        <taxon>Ecdysozoa</taxon>
        <taxon>Arthropoda</taxon>
        <taxon>Hexapoda</taxon>
        <taxon>Insecta</taxon>
        <taxon>Pterygota</taxon>
        <taxon>Neoptera</taxon>
        <taxon>Endopterygota</taxon>
        <taxon>Lepidoptera</taxon>
        <taxon>Glossata</taxon>
        <taxon>Ditrysia</taxon>
        <taxon>Papilionoidea</taxon>
        <taxon>Nymphalidae</taxon>
        <taxon>Satyrinae</taxon>
        <taxon>Satyrini</taxon>
        <taxon>Mycalesina</taxon>
        <taxon>Bicyclus</taxon>
    </lineage>
</organism>
<dbReference type="KEGG" id="bany:112043198"/>
<reference evidence="10" key="1">
    <citation type="submission" date="2025-05" db="UniProtKB">
        <authorList>
            <consortium name="RefSeq"/>
        </authorList>
    </citation>
    <scope>NUCLEOTIDE SEQUENCE [LARGE SCALE GENOMIC DNA]</scope>
</reference>
<evidence type="ECO:0000256" key="3">
    <source>
        <dbReference type="ARBA" id="ARBA00022475"/>
    </source>
</evidence>
<evidence type="ECO:0000256" key="5">
    <source>
        <dbReference type="ARBA" id="ARBA00022692"/>
    </source>
</evidence>
<evidence type="ECO:0000313" key="10">
    <source>
        <dbReference type="Proteomes" id="UP001652582"/>
    </source>
</evidence>
<evidence type="ECO:0000256" key="7">
    <source>
        <dbReference type="ARBA" id="ARBA00023136"/>
    </source>
</evidence>
<feature type="transmembrane region" description="Helical" evidence="8">
    <location>
        <begin position="88"/>
        <end position="105"/>
    </location>
</feature>
<dbReference type="Proteomes" id="UP001652582">
    <property type="component" value="Chromosome 2"/>
</dbReference>
<keyword evidence="5 8" id="KW-0812">Transmembrane</keyword>
<dbReference type="GeneID" id="112043198"/>
<sequence>MKFYGIFREGSKVNQVICAVLINLPVLAYGASIGWMSPMSLLLQSDHSPKGIPLTDAEVSYMASAPYLVCIVFDLVMAYVGDKVGRKLALMLLSMALATSWIILLCSFETWALIFARSLVGVTMAGCFVNCPVYTKEISDATIRGALGCLVVLFQTTGNLFLYIIGDLLSYRTTLWICLALPTIHMVVFVFMPESPSYLVKKGRIEEATKALAWLRCRSASDMKVQEEIQLIMKEQNNDKSVNKFFLKNIFTDQILLKAFQIAMVVTLAREVCGAIPVLNFAGDIFTLASKDGGLVLSPNQQAMLLGAVQVIGSILASSVVERSGRKPLLFVTSLISGLSMCLLGSWFLLRDYEIHAPSWLPLMTLCICIFCDASGLQPISIVLTGEIFSYKYRGIVMGVAMALASVSDFLQLLFFKPLAKTVGIHVSFFFFGIVCLLTSLYVIVVIPETKTRCLEDIYEDLKKNKTNEDKTPIEIKDEITRF</sequence>
<feature type="transmembrane region" description="Helical" evidence="8">
    <location>
        <begin position="171"/>
        <end position="192"/>
    </location>
</feature>
<evidence type="ECO:0000256" key="8">
    <source>
        <dbReference type="SAM" id="Phobius"/>
    </source>
</evidence>
<dbReference type="GO" id="GO:0022857">
    <property type="term" value="F:transmembrane transporter activity"/>
    <property type="evidence" value="ECO:0007669"/>
    <property type="project" value="InterPro"/>
</dbReference>
<dbReference type="InterPro" id="IPR020846">
    <property type="entry name" value="MFS_dom"/>
</dbReference>